<evidence type="ECO:0000313" key="3">
    <source>
        <dbReference type="EMBL" id="CAK0845141.1"/>
    </source>
</evidence>
<name>A0ABN9TGW8_9DINO</name>
<proteinExistence type="predicted"/>
<dbReference type="PANTHER" id="PTHR47447:SF28">
    <property type="entry name" value="PENTACOTRIPEPTIDE-REPEAT REGION OF PRORP DOMAIN-CONTAINING PROTEIN"/>
    <property type="match status" value="1"/>
</dbReference>
<gene>
    <name evidence="3" type="ORF">PCOR1329_LOCUS39021</name>
</gene>
<dbReference type="PANTHER" id="PTHR47447">
    <property type="entry name" value="OS03G0856100 PROTEIN"/>
    <property type="match status" value="1"/>
</dbReference>
<comment type="caution">
    <text evidence="3">The sequence shown here is derived from an EMBL/GenBank/DDBJ whole genome shotgun (WGS) entry which is preliminary data.</text>
</comment>
<protein>
    <submittedName>
        <fullName evidence="3">Uncharacterized protein</fullName>
    </submittedName>
</protein>
<accession>A0ABN9TGW8</accession>
<dbReference type="NCBIfam" id="TIGR00756">
    <property type="entry name" value="PPR"/>
    <property type="match status" value="1"/>
</dbReference>
<sequence length="104" mass="10682">MAAGPGAVQRNAGGEDGAQFSYNAGISACGHGGGWQKALLLLSDMGEARLQPDGISFNAAMTACGRDGAWTQALSLLGELRGAGVEPDIISPRLQRGDQRVRKG</sequence>
<feature type="repeat" description="PPR" evidence="2">
    <location>
        <begin position="18"/>
        <end position="52"/>
    </location>
</feature>
<dbReference type="InterPro" id="IPR002885">
    <property type="entry name" value="PPR_rpt"/>
</dbReference>
<keyword evidence="4" id="KW-1185">Reference proteome</keyword>
<evidence type="ECO:0000256" key="1">
    <source>
        <dbReference type="ARBA" id="ARBA00022737"/>
    </source>
</evidence>
<dbReference type="InterPro" id="IPR011990">
    <property type="entry name" value="TPR-like_helical_dom_sf"/>
</dbReference>
<dbReference type="PROSITE" id="PS51375">
    <property type="entry name" value="PPR"/>
    <property type="match status" value="2"/>
</dbReference>
<dbReference type="Proteomes" id="UP001189429">
    <property type="component" value="Unassembled WGS sequence"/>
</dbReference>
<dbReference type="Gene3D" id="1.25.40.10">
    <property type="entry name" value="Tetratricopeptide repeat domain"/>
    <property type="match status" value="1"/>
</dbReference>
<dbReference type="EMBL" id="CAUYUJ010014717">
    <property type="protein sequence ID" value="CAK0845141.1"/>
    <property type="molecule type" value="Genomic_DNA"/>
</dbReference>
<organism evidence="3 4">
    <name type="scientific">Prorocentrum cordatum</name>
    <dbReference type="NCBI Taxonomy" id="2364126"/>
    <lineage>
        <taxon>Eukaryota</taxon>
        <taxon>Sar</taxon>
        <taxon>Alveolata</taxon>
        <taxon>Dinophyceae</taxon>
        <taxon>Prorocentrales</taxon>
        <taxon>Prorocentraceae</taxon>
        <taxon>Prorocentrum</taxon>
    </lineage>
</organism>
<evidence type="ECO:0000256" key="2">
    <source>
        <dbReference type="PROSITE-ProRule" id="PRU00708"/>
    </source>
</evidence>
<feature type="repeat" description="PPR" evidence="2">
    <location>
        <begin position="53"/>
        <end position="87"/>
    </location>
</feature>
<evidence type="ECO:0000313" key="4">
    <source>
        <dbReference type="Proteomes" id="UP001189429"/>
    </source>
</evidence>
<keyword evidence="1" id="KW-0677">Repeat</keyword>
<dbReference type="Pfam" id="PF01535">
    <property type="entry name" value="PPR"/>
    <property type="match status" value="2"/>
</dbReference>
<reference evidence="3" key="1">
    <citation type="submission" date="2023-10" db="EMBL/GenBank/DDBJ databases">
        <authorList>
            <person name="Chen Y."/>
            <person name="Shah S."/>
            <person name="Dougan E. K."/>
            <person name="Thang M."/>
            <person name="Chan C."/>
        </authorList>
    </citation>
    <scope>NUCLEOTIDE SEQUENCE [LARGE SCALE GENOMIC DNA]</scope>
</reference>